<reference evidence="2 3" key="1">
    <citation type="journal article" date="2020" name="Nature">
        <title>Bacterial chemolithoautotrophy via manganese oxidation.</title>
        <authorList>
            <person name="Yu H."/>
            <person name="Leadbetter J.R."/>
        </authorList>
    </citation>
    <scope>NUCLEOTIDE SEQUENCE [LARGE SCALE GENOMIC DNA]</scope>
    <source>
        <strain evidence="2 3">Mn-1</strain>
    </source>
</reference>
<dbReference type="InterPro" id="IPR054347">
    <property type="entry name" value="TOTE_primase"/>
</dbReference>
<dbReference type="Pfam" id="PF08708">
    <property type="entry name" value="PriCT_1"/>
    <property type="match status" value="1"/>
</dbReference>
<sequence>MSSDEEEGGERMNWRIDVQHFASLFRGHPDAFGLMQDGKIAAVRCPVSLLHYRHHLEGKIRLGIYPLLSNGRTLFLALDFDGPGSRESAWRVLHFARHFHLPFVWEVSKSGDAHLWLFFSGPVSSRDARRVARMLLEESEARAEIFPKQDEVPEGGLGNFIWLPLSGESVGKGRTLFIDPESLDPYPDQNSFLSGVRKVSEEDLARLVDMNGLNATDHRADRECGQARTYPGHLLPCAQKMLEGVSEGCRDVVAFRLAIHLKSHGYTWERAKELLQDWNATRNRPPLSSGEVAAKVQSAYLRGYSGYGCEDPLIVPFCEESCPVKQKTLAVQFVAEEGCR</sequence>
<dbReference type="InterPro" id="IPR014820">
    <property type="entry name" value="PriCT_1"/>
</dbReference>
<keyword evidence="3" id="KW-1185">Reference proteome</keyword>
<dbReference type="Proteomes" id="UP000534783">
    <property type="component" value="Unassembled WGS sequence"/>
</dbReference>
<evidence type="ECO:0000259" key="1">
    <source>
        <dbReference type="SMART" id="SM00942"/>
    </source>
</evidence>
<dbReference type="SMART" id="SM00942">
    <property type="entry name" value="PriCT_1"/>
    <property type="match status" value="1"/>
</dbReference>
<protein>
    <recommendedName>
        <fullName evidence="1">Primase C-terminal 1 domain-containing protein</fullName>
    </recommendedName>
</protein>
<name>A0A7X6DT92_9BACT</name>
<evidence type="ECO:0000313" key="2">
    <source>
        <dbReference type="EMBL" id="NKE72885.1"/>
    </source>
</evidence>
<evidence type="ECO:0000313" key="3">
    <source>
        <dbReference type="Proteomes" id="UP000534783"/>
    </source>
</evidence>
<dbReference type="EMBL" id="VTOW01000004">
    <property type="protein sequence ID" value="NKE72885.1"/>
    <property type="molecule type" value="Genomic_DNA"/>
</dbReference>
<comment type="caution">
    <text evidence="2">The sequence shown here is derived from an EMBL/GenBank/DDBJ whole genome shotgun (WGS) entry which is preliminary data.</text>
</comment>
<proteinExistence type="predicted"/>
<accession>A0A7X6DT92</accession>
<dbReference type="RefSeq" id="WP_168062821.1">
    <property type="nucleotide sequence ID" value="NZ_VTOW01000004.1"/>
</dbReference>
<dbReference type="Pfam" id="PF22548">
    <property type="entry name" value="AEP-TOTE"/>
    <property type="match status" value="1"/>
</dbReference>
<dbReference type="AlphaFoldDB" id="A0A7X6DT92"/>
<feature type="domain" description="Primase C-terminal 1" evidence="1">
    <location>
        <begin position="239"/>
        <end position="305"/>
    </location>
</feature>
<gene>
    <name evidence="2" type="ORF">MNODULE_19210</name>
</gene>
<organism evidence="2 3">
    <name type="scientific">Candidatus Manganitrophus noduliformans</name>
    <dbReference type="NCBI Taxonomy" id="2606439"/>
    <lineage>
        <taxon>Bacteria</taxon>
        <taxon>Pseudomonadati</taxon>
        <taxon>Nitrospirota</taxon>
        <taxon>Nitrospiria</taxon>
        <taxon>Candidatus Troglogloeales</taxon>
        <taxon>Candidatus Manganitrophaceae</taxon>
        <taxon>Candidatus Manganitrophus</taxon>
    </lineage>
</organism>